<dbReference type="InterPro" id="IPR033132">
    <property type="entry name" value="GH_1_N_CS"/>
</dbReference>
<keyword evidence="5" id="KW-0732">Signal</keyword>
<keyword evidence="3" id="KW-0326">Glycosidase</keyword>
<feature type="signal peptide" evidence="5">
    <location>
        <begin position="1"/>
        <end position="19"/>
    </location>
</feature>
<dbReference type="GO" id="GO:0008422">
    <property type="term" value="F:beta-glucosidase activity"/>
    <property type="evidence" value="ECO:0007669"/>
    <property type="project" value="TreeGrafter"/>
</dbReference>
<evidence type="ECO:0000313" key="6">
    <source>
        <dbReference type="EMBL" id="KAH0820488.1"/>
    </source>
</evidence>
<dbReference type="PANTHER" id="PTHR10353:SF36">
    <property type="entry name" value="LP05116P"/>
    <property type="match status" value="1"/>
</dbReference>
<organism evidence="6 7">
    <name type="scientific">Tenebrio molitor</name>
    <name type="common">Yellow mealworm beetle</name>
    <dbReference type="NCBI Taxonomy" id="7067"/>
    <lineage>
        <taxon>Eukaryota</taxon>
        <taxon>Metazoa</taxon>
        <taxon>Ecdysozoa</taxon>
        <taxon>Arthropoda</taxon>
        <taxon>Hexapoda</taxon>
        <taxon>Insecta</taxon>
        <taxon>Pterygota</taxon>
        <taxon>Neoptera</taxon>
        <taxon>Endopterygota</taxon>
        <taxon>Coleoptera</taxon>
        <taxon>Polyphaga</taxon>
        <taxon>Cucujiformia</taxon>
        <taxon>Tenebrionidae</taxon>
        <taxon>Tenebrio</taxon>
    </lineage>
</organism>
<sequence>MKFTALLLLSLHILSRITGEPINKKFPENFIFGTATASYQIEGGWQDDENIANGGNGDIACNSYHKYPEDVELLKNLGANFYRFSLSWSRILPTGQTDHVNHAGVRYYKNLITALKSNGIEPFVTLYHWDLPQPLQDIGGWPNEALVDYFADYARLAFKLFGNDVKNWMTFNEAKQICQYGYGYGSFAPGITHDGIDNYLCGHTVLKSHAKAYHIYDKEFRATQNGRVSMVVDTHWFEPGSDSDQDKEAAYRKMQFNFGWFAHPIYHPDGNYPQVMIDRIADRSRKEGFSKSRLPKFTPKEVHYIKGTFDFLSLNTYATNMAQWSDDYAIGDPSLDADTA</sequence>
<feature type="chain" id="PRO_5035238365" evidence="5">
    <location>
        <begin position="20"/>
        <end position="340"/>
    </location>
</feature>
<dbReference type="Proteomes" id="UP000719412">
    <property type="component" value="Unassembled WGS sequence"/>
</dbReference>
<name>A0A8J6HVV7_TENMO</name>
<gene>
    <name evidence="6" type="ORF">GEV33_002303</name>
</gene>
<dbReference type="InterPro" id="IPR001360">
    <property type="entry name" value="Glyco_hydro_1"/>
</dbReference>
<dbReference type="EMBL" id="JABDTM020011776">
    <property type="protein sequence ID" value="KAH0820488.1"/>
    <property type="molecule type" value="Genomic_DNA"/>
</dbReference>
<dbReference type="InterPro" id="IPR017853">
    <property type="entry name" value="GH"/>
</dbReference>
<evidence type="ECO:0000256" key="1">
    <source>
        <dbReference type="ARBA" id="ARBA00010838"/>
    </source>
</evidence>
<proteinExistence type="inferred from homology"/>
<dbReference type="GO" id="GO:0005975">
    <property type="term" value="P:carbohydrate metabolic process"/>
    <property type="evidence" value="ECO:0007669"/>
    <property type="project" value="InterPro"/>
</dbReference>
<accession>A0A8J6HVV7</accession>
<evidence type="ECO:0000256" key="4">
    <source>
        <dbReference type="RuleBase" id="RU003690"/>
    </source>
</evidence>
<evidence type="ECO:0000256" key="2">
    <source>
        <dbReference type="ARBA" id="ARBA00022801"/>
    </source>
</evidence>
<dbReference type="AlphaFoldDB" id="A0A8J6HVV7"/>
<evidence type="ECO:0000256" key="5">
    <source>
        <dbReference type="SAM" id="SignalP"/>
    </source>
</evidence>
<keyword evidence="7" id="KW-1185">Reference proteome</keyword>
<dbReference type="Pfam" id="PF00232">
    <property type="entry name" value="Glyco_hydro_1"/>
    <property type="match status" value="1"/>
</dbReference>
<dbReference type="PANTHER" id="PTHR10353">
    <property type="entry name" value="GLYCOSYL HYDROLASE"/>
    <property type="match status" value="1"/>
</dbReference>
<reference evidence="6" key="2">
    <citation type="submission" date="2021-08" db="EMBL/GenBank/DDBJ databases">
        <authorList>
            <person name="Eriksson T."/>
        </authorList>
    </citation>
    <scope>NUCLEOTIDE SEQUENCE</scope>
    <source>
        <strain evidence="6">Stoneville</strain>
        <tissue evidence="6">Whole head</tissue>
    </source>
</reference>
<comment type="caution">
    <text evidence="6">The sequence shown here is derived from an EMBL/GenBank/DDBJ whole genome shotgun (WGS) entry which is preliminary data.</text>
</comment>
<evidence type="ECO:0000313" key="7">
    <source>
        <dbReference type="Proteomes" id="UP000719412"/>
    </source>
</evidence>
<dbReference type="PROSITE" id="PS00653">
    <property type="entry name" value="GLYCOSYL_HYDROL_F1_2"/>
    <property type="match status" value="1"/>
</dbReference>
<dbReference type="SUPFAM" id="SSF51445">
    <property type="entry name" value="(Trans)glycosidases"/>
    <property type="match status" value="1"/>
</dbReference>
<evidence type="ECO:0000256" key="3">
    <source>
        <dbReference type="ARBA" id="ARBA00023295"/>
    </source>
</evidence>
<protein>
    <submittedName>
        <fullName evidence="6">Uncharacterized protein</fullName>
    </submittedName>
</protein>
<comment type="similarity">
    <text evidence="1 4">Belongs to the glycosyl hydrolase 1 family.</text>
</comment>
<reference evidence="6" key="1">
    <citation type="journal article" date="2020" name="J Insects Food Feed">
        <title>The yellow mealworm (Tenebrio molitor) genome: a resource for the emerging insects as food and feed industry.</title>
        <authorList>
            <person name="Eriksson T."/>
            <person name="Andere A."/>
            <person name="Kelstrup H."/>
            <person name="Emery V."/>
            <person name="Picard C."/>
        </authorList>
    </citation>
    <scope>NUCLEOTIDE SEQUENCE</scope>
    <source>
        <strain evidence="6">Stoneville</strain>
        <tissue evidence="6">Whole head</tissue>
    </source>
</reference>
<keyword evidence="2" id="KW-0378">Hydrolase</keyword>
<dbReference type="Gene3D" id="3.20.20.80">
    <property type="entry name" value="Glycosidases"/>
    <property type="match status" value="1"/>
</dbReference>